<feature type="transmembrane region" description="Helical" evidence="9">
    <location>
        <begin position="20"/>
        <end position="41"/>
    </location>
</feature>
<dbReference type="CDD" id="cd06261">
    <property type="entry name" value="TM_PBP2"/>
    <property type="match status" value="1"/>
</dbReference>
<dbReference type="RefSeq" id="WP_078698397.1">
    <property type="nucleotide sequence ID" value="NZ_LT796768.1"/>
</dbReference>
<dbReference type="InterPro" id="IPR043429">
    <property type="entry name" value="ArtM/GltK/GlnP/TcyL/YhdX-like"/>
</dbReference>
<dbReference type="NCBIfam" id="TIGR01726">
    <property type="entry name" value="HEQRo_perm_3TM"/>
    <property type="match status" value="1"/>
</dbReference>
<proteinExistence type="inferred from homology"/>
<dbReference type="GO" id="GO:0043190">
    <property type="term" value="C:ATP-binding cassette (ABC) transporter complex"/>
    <property type="evidence" value="ECO:0007669"/>
    <property type="project" value="InterPro"/>
</dbReference>
<dbReference type="AlphaFoldDB" id="A0A1T4YPJ1"/>
<gene>
    <name evidence="11" type="ORF">SAMN06295964_0178</name>
</gene>
<dbReference type="InterPro" id="IPR010065">
    <property type="entry name" value="AA_ABC_transptr_permease_3TM"/>
</dbReference>
<dbReference type="PANTHER" id="PTHR30614">
    <property type="entry name" value="MEMBRANE COMPONENT OF AMINO ACID ABC TRANSPORTER"/>
    <property type="match status" value="1"/>
</dbReference>
<keyword evidence="8 9" id="KW-0472">Membrane</keyword>
<accession>A0A1T4YPJ1</accession>
<evidence type="ECO:0000256" key="8">
    <source>
        <dbReference type="ARBA" id="ARBA00023136"/>
    </source>
</evidence>
<keyword evidence="3 9" id="KW-0813">Transport</keyword>
<feature type="transmembrane region" description="Helical" evidence="9">
    <location>
        <begin position="148"/>
        <end position="167"/>
    </location>
</feature>
<feature type="domain" description="ABC transmembrane type-1" evidence="10">
    <location>
        <begin position="17"/>
        <end position="206"/>
    </location>
</feature>
<evidence type="ECO:0000256" key="3">
    <source>
        <dbReference type="ARBA" id="ARBA00022448"/>
    </source>
</evidence>
<dbReference type="OrthoDB" id="3181282at2"/>
<dbReference type="InterPro" id="IPR000515">
    <property type="entry name" value="MetI-like"/>
</dbReference>
<dbReference type="Gene3D" id="1.10.3720.10">
    <property type="entry name" value="MetI-like"/>
    <property type="match status" value="1"/>
</dbReference>
<feature type="transmembrane region" description="Helical" evidence="9">
    <location>
        <begin position="85"/>
        <end position="105"/>
    </location>
</feature>
<evidence type="ECO:0000256" key="2">
    <source>
        <dbReference type="ARBA" id="ARBA00010072"/>
    </source>
</evidence>
<dbReference type="InterPro" id="IPR035906">
    <property type="entry name" value="MetI-like_sf"/>
</dbReference>
<dbReference type="PROSITE" id="PS50928">
    <property type="entry name" value="ABC_TM1"/>
    <property type="match status" value="1"/>
</dbReference>
<evidence type="ECO:0000256" key="9">
    <source>
        <dbReference type="RuleBase" id="RU363032"/>
    </source>
</evidence>
<dbReference type="Pfam" id="PF00528">
    <property type="entry name" value="BPD_transp_1"/>
    <property type="match status" value="1"/>
</dbReference>
<evidence type="ECO:0000256" key="7">
    <source>
        <dbReference type="ARBA" id="ARBA00022989"/>
    </source>
</evidence>
<dbReference type="GO" id="GO:0006865">
    <property type="term" value="P:amino acid transport"/>
    <property type="evidence" value="ECO:0007669"/>
    <property type="project" value="UniProtKB-KW"/>
</dbReference>
<dbReference type="SUPFAM" id="SSF161098">
    <property type="entry name" value="MetI-like"/>
    <property type="match status" value="1"/>
</dbReference>
<keyword evidence="4" id="KW-1003">Cell membrane</keyword>
<keyword evidence="6" id="KW-0029">Amino-acid transport</keyword>
<evidence type="ECO:0000256" key="6">
    <source>
        <dbReference type="ARBA" id="ARBA00022970"/>
    </source>
</evidence>
<sequence>MDWLLTDNGWQLYLEGFWMTTRLTVASGILALVVGTLVAVARVAPVPIMRGVGSGYVTIFRNTPLLVLILLTYYGLPEIGIDFGFFWNITLAMGLYTAAFVCEALRSGLNGVPVGQAEAARAIGMPFTRTMSQVVLPQAFRLTVPPMASAFIALAKNTSLAAVFGIAEATFRMRGFLNTYATEMLQIFLGFAFGYIVLVAVISAFATMLERRWKVVAR</sequence>
<feature type="transmembrane region" description="Helical" evidence="9">
    <location>
        <begin position="53"/>
        <end position="73"/>
    </location>
</feature>
<evidence type="ECO:0000313" key="12">
    <source>
        <dbReference type="Proteomes" id="UP000191040"/>
    </source>
</evidence>
<evidence type="ECO:0000313" key="11">
    <source>
        <dbReference type="EMBL" id="SKB03185.1"/>
    </source>
</evidence>
<evidence type="ECO:0000256" key="1">
    <source>
        <dbReference type="ARBA" id="ARBA00004651"/>
    </source>
</evidence>
<evidence type="ECO:0000259" key="10">
    <source>
        <dbReference type="PROSITE" id="PS50928"/>
    </source>
</evidence>
<dbReference type="Proteomes" id="UP000191040">
    <property type="component" value="Chromosome I"/>
</dbReference>
<keyword evidence="12" id="KW-1185">Reference proteome</keyword>
<comment type="similarity">
    <text evidence="2">Belongs to the binding-protein-dependent transport system permease family. HisMQ subfamily.</text>
</comment>
<dbReference type="EMBL" id="LT796768">
    <property type="protein sequence ID" value="SKB03185.1"/>
    <property type="molecule type" value="Genomic_DNA"/>
</dbReference>
<dbReference type="STRING" id="1736691.SAMN06295964_0178"/>
<comment type="subcellular location">
    <subcellularLocation>
        <location evidence="1 9">Cell membrane</location>
        <topology evidence="1 9">Multi-pass membrane protein</topology>
    </subcellularLocation>
</comment>
<keyword evidence="5 9" id="KW-0812">Transmembrane</keyword>
<feature type="transmembrane region" description="Helical" evidence="9">
    <location>
        <begin position="187"/>
        <end position="209"/>
    </location>
</feature>
<evidence type="ECO:0000256" key="5">
    <source>
        <dbReference type="ARBA" id="ARBA00022692"/>
    </source>
</evidence>
<name>A0A1T4YPJ1_9ACTN</name>
<reference evidence="12" key="1">
    <citation type="submission" date="2017-02" db="EMBL/GenBank/DDBJ databases">
        <authorList>
            <person name="Varghese N."/>
            <person name="Submissions S."/>
        </authorList>
    </citation>
    <scope>NUCLEOTIDE SEQUENCE [LARGE SCALE GENOMIC DNA]</scope>
    <source>
        <strain evidence="12">9H-4</strain>
    </source>
</reference>
<keyword evidence="7 9" id="KW-1133">Transmembrane helix</keyword>
<evidence type="ECO:0000256" key="4">
    <source>
        <dbReference type="ARBA" id="ARBA00022475"/>
    </source>
</evidence>
<protein>
    <submittedName>
        <fullName evidence="11">Glutamate transport system permease protein</fullName>
    </submittedName>
</protein>
<organism evidence="11 12">
    <name type="scientific">Aeromicrobium choanae</name>
    <dbReference type="NCBI Taxonomy" id="1736691"/>
    <lineage>
        <taxon>Bacteria</taxon>
        <taxon>Bacillati</taxon>
        <taxon>Actinomycetota</taxon>
        <taxon>Actinomycetes</taxon>
        <taxon>Propionibacteriales</taxon>
        <taxon>Nocardioidaceae</taxon>
        <taxon>Aeromicrobium</taxon>
    </lineage>
</organism>
<dbReference type="PANTHER" id="PTHR30614:SF37">
    <property type="entry name" value="AMINO-ACID ABC TRANSPORTER PERMEASE PROTEIN YHDX-RELATED"/>
    <property type="match status" value="1"/>
</dbReference>
<dbReference type="GO" id="GO:0022857">
    <property type="term" value="F:transmembrane transporter activity"/>
    <property type="evidence" value="ECO:0007669"/>
    <property type="project" value="InterPro"/>
</dbReference>